<name>A0A841HG35_9GAMM</name>
<dbReference type="PROSITE" id="PS50949">
    <property type="entry name" value="HTH_GNTR"/>
    <property type="match status" value="1"/>
</dbReference>
<dbReference type="InterPro" id="IPR036388">
    <property type="entry name" value="WH-like_DNA-bd_sf"/>
</dbReference>
<dbReference type="AlphaFoldDB" id="A0A841HG35"/>
<dbReference type="SMART" id="SM00895">
    <property type="entry name" value="FCD"/>
    <property type="match status" value="1"/>
</dbReference>
<evidence type="ECO:0000313" key="6">
    <source>
        <dbReference type="Proteomes" id="UP000588068"/>
    </source>
</evidence>
<keyword evidence="1" id="KW-0805">Transcription regulation</keyword>
<dbReference type="Proteomes" id="UP000588068">
    <property type="component" value="Unassembled WGS sequence"/>
</dbReference>
<dbReference type="GO" id="GO:0003677">
    <property type="term" value="F:DNA binding"/>
    <property type="evidence" value="ECO:0007669"/>
    <property type="project" value="UniProtKB-KW"/>
</dbReference>
<dbReference type="InterPro" id="IPR011711">
    <property type="entry name" value="GntR_C"/>
</dbReference>
<accession>A0A841HG35</accession>
<dbReference type="GO" id="GO:0003700">
    <property type="term" value="F:DNA-binding transcription factor activity"/>
    <property type="evidence" value="ECO:0007669"/>
    <property type="project" value="InterPro"/>
</dbReference>
<dbReference type="SUPFAM" id="SSF46785">
    <property type="entry name" value="Winged helix' DNA-binding domain"/>
    <property type="match status" value="1"/>
</dbReference>
<keyword evidence="3" id="KW-0804">Transcription</keyword>
<organism evidence="5 6">
    <name type="scientific">Povalibacter uvarum</name>
    <dbReference type="NCBI Taxonomy" id="732238"/>
    <lineage>
        <taxon>Bacteria</taxon>
        <taxon>Pseudomonadati</taxon>
        <taxon>Pseudomonadota</taxon>
        <taxon>Gammaproteobacteria</taxon>
        <taxon>Steroidobacterales</taxon>
        <taxon>Steroidobacteraceae</taxon>
        <taxon>Povalibacter</taxon>
    </lineage>
</organism>
<evidence type="ECO:0000259" key="4">
    <source>
        <dbReference type="PROSITE" id="PS50949"/>
    </source>
</evidence>
<evidence type="ECO:0000313" key="5">
    <source>
        <dbReference type="EMBL" id="MBB6092071.1"/>
    </source>
</evidence>
<proteinExistence type="predicted"/>
<dbReference type="Gene3D" id="1.10.10.10">
    <property type="entry name" value="Winged helix-like DNA-binding domain superfamily/Winged helix DNA-binding domain"/>
    <property type="match status" value="1"/>
</dbReference>
<keyword evidence="2 5" id="KW-0238">DNA-binding</keyword>
<evidence type="ECO:0000256" key="3">
    <source>
        <dbReference type="ARBA" id="ARBA00023163"/>
    </source>
</evidence>
<dbReference type="CDD" id="cd07377">
    <property type="entry name" value="WHTH_GntR"/>
    <property type="match status" value="1"/>
</dbReference>
<dbReference type="Pfam" id="PF07729">
    <property type="entry name" value="FCD"/>
    <property type="match status" value="1"/>
</dbReference>
<dbReference type="PANTHER" id="PTHR43537">
    <property type="entry name" value="TRANSCRIPTIONAL REGULATOR, GNTR FAMILY"/>
    <property type="match status" value="1"/>
</dbReference>
<dbReference type="SUPFAM" id="SSF48008">
    <property type="entry name" value="GntR ligand-binding domain-like"/>
    <property type="match status" value="1"/>
</dbReference>
<comment type="caution">
    <text evidence="5">The sequence shown here is derived from an EMBL/GenBank/DDBJ whole genome shotgun (WGS) entry which is preliminary data.</text>
</comment>
<dbReference type="RefSeq" id="WP_184329825.1">
    <property type="nucleotide sequence ID" value="NZ_JACHHZ010000001.1"/>
</dbReference>
<dbReference type="InterPro" id="IPR000524">
    <property type="entry name" value="Tscrpt_reg_HTH_GntR"/>
</dbReference>
<dbReference type="InterPro" id="IPR008920">
    <property type="entry name" value="TF_FadR/GntR_C"/>
</dbReference>
<dbReference type="Pfam" id="PF00392">
    <property type="entry name" value="GntR"/>
    <property type="match status" value="1"/>
</dbReference>
<sequence length="211" mass="23763">MAKAVDKAYQTVRERIVRGVYPASSRITEQEVAAAAGVSRTPVREALRKLHAEGLLEFIPHQGAIVTEWTNEDRDDVFELRALLESYGAARAARRMTAEAIAELRQLAEDQYHETLSKREGYLERIGDLNSQFHRRIQECSGSSRLVGALSSLIEAQLMMKTFESYHDEDLIRSASHHLEIVRALEARDPDWAAALMRSHILGARGALRLL</sequence>
<reference evidence="5 6" key="1">
    <citation type="submission" date="2020-08" db="EMBL/GenBank/DDBJ databases">
        <title>Genomic Encyclopedia of Type Strains, Phase IV (KMG-IV): sequencing the most valuable type-strain genomes for metagenomic binning, comparative biology and taxonomic classification.</title>
        <authorList>
            <person name="Goeker M."/>
        </authorList>
    </citation>
    <scope>NUCLEOTIDE SEQUENCE [LARGE SCALE GENOMIC DNA]</scope>
    <source>
        <strain evidence="5 6">DSM 26723</strain>
    </source>
</reference>
<evidence type="ECO:0000256" key="1">
    <source>
        <dbReference type="ARBA" id="ARBA00023015"/>
    </source>
</evidence>
<dbReference type="SMART" id="SM00345">
    <property type="entry name" value="HTH_GNTR"/>
    <property type="match status" value="1"/>
</dbReference>
<protein>
    <submittedName>
        <fullName evidence="5">DNA-binding GntR family transcriptional regulator</fullName>
    </submittedName>
</protein>
<evidence type="ECO:0000256" key="2">
    <source>
        <dbReference type="ARBA" id="ARBA00023125"/>
    </source>
</evidence>
<keyword evidence="6" id="KW-1185">Reference proteome</keyword>
<dbReference type="EMBL" id="JACHHZ010000001">
    <property type="protein sequence ID" value="MBB6092071.1"/>
    <property type="molecule type" value="Genomic_DNA"/>
</dbReference>
<dbReference type="InterPro" id="IPR036390">
    <property type="entry name" value="WH_DNA-bd_sf"/>
</dbReference>
<dbReference type="PANTHER" id="PTHR43537:SF24">
    <property type="entry name" value="GLUCONATE OPERON TRANSCRIPTIONAL REPRESSOR"/>
    <property type="match status" value="1"/>
</dbReference>
<dbReference type="PRINTS" id="PR00035">
    <property type="entry name" value="HTHGNTR"/>
</dbReference>
<feature type="domain" description="HTH gntR-type" evidence="4">
    <location>
        <begin position="2"/>
        <end position="69"/>
    </location>
</feature>
<dbReference type="Gene3D" id="1.20.120.530">
    <property type="entry name" value="GntR ligand-binding domain-like"/>
    <property type="match status" value="1"/>
</dbReference>
<gene>
    <name evidence="5" type="ORF">HNQ60_000917</name>
</gene>